<reference evidence="2 3" key="1">
    <citation type="submission" date="2020-12" db="EMBL/GenBank/DDBJ databases">
        <title>Whole genome sequences of gut porcine anaerobes.</title>
        <authorList>
            <person name="Kubasova T."/>
            <person name="Jahodarova E."/>
            <person name="Rychlik I."/>
        </authorList>
    </citation>
    <scope>NUCLEOTIDE SEQUENCE [LARGE SCALE GENOMIC DNA]</scope>
    <source>
        <strain evidence="2 3">An867</strain>
    </source>
</reference>
<protein>
    <submittedName>
        <fullName evidence="2">Stp1/IreP family PP2C-type Ser/Thr phosphatase</fullName>
    </submittedName>
</protein>
<dbReference type="SUPFAM" id="SSF81606">
    <property type="entry name" value="PP2C-like"/>
    <property type="match status" value="1"/>
</dbReference>
<dbReference type="PROSITE" id="PS51746">
    <property type="entry name" value="PPM_2"/>
    <property type="match status" value="1"/>
</dbReference>
<evidence type="ECO:0000313" key="3">
    <source>
        <dbReference type="Proteomes" id="UP001299220"/>
    </source>
</evidence>
<dbReference type="CDD" id="cd00143">
    <property type="entry name" value="PP2Cc"/>
    <property type="match status" value="1"/>
</dbReference>
<dbReference type="NCBIfam" id="NF033484">
    <property type="entry name" value="Stp1_PP2C_phos"/>
    <property type="match status" value="1"/>
</dbReference>
<feature type="domain" description="PPM-type phosphatase" evidence="1">
    <location>
        <begin position="1"/>
        <end position="242"/>
    </location>
</feature>
<keyword evidence="3" id="KW-1185">Reference proteome</keyword>
<gene>
    <name evidence="2" type="ORF">JQM67_03010</name>
</gene>
<dbReference type="Gene3D" id="3.60.40.10">
    <property type="entry name" value="PPM-type phosphatase domain"/>
    <property type="match status" value="1"/>
</dbReference>
<dbReference type="RefSeq" id="WP_235322583.1">
    <property type="nucleotide sequence ID" value="NZ_JAFBIT010000001.1"/>
</dbReference>
<comment type="caution">
    <text evidence="2">The sequence shown here is derived from an EMBL/GenBank/DDBJ whole genome shotgun (WGS) entry which is preliminary data.</text>
</comment>
<dbReference type="EMBL" id="JAFBIT010000001">
    <property type="protein sequence ID" value="MCF2651572.1"/>
    <property type="molecule type" value="Genomic_DNA"/>
</dbReference>
<sequence>MYAVCKTDIGRLRSSNQDVCRCGSFPDGSAWTVVCDGMGGVSGGNIASSLACDAIVEAFEQAYTAGMEENAVREMMLSAIQKANEAVLHRAQEEPELYGMGTTVVAAIASGGVLHIAHAGDSRCYLKTSLGVKQVTTDHSYVQQLVESGAITEDEARVHPQRNLITRVVGVHPDMECDYACYNFEPGDLALSCTDGLSNYLERDTLLFFISNYQGEQLAQELIQYANSKGGSDNVTVAVIENR</sequence>
<proteinExistence type="predicted"/>
<evidence type="ECO:0000259" key="1">
    <source>
        <dbReference type="PROSITE" id="PS51746"/>
    </source>
</evidence>
<dbReference type="InterPro" id="IPR001932">
    <property type="entry name" value="PPM-type_phosphatase-like_dom"/>
</dbReference>
<dbReference type="InterPro" id="IPR036457">
    <property type="entry name" value="PPM-type-like_dom_sf"/>
</dbReference>
<accession>A0ABS9CN24</accession>
<organism evidence="2 3">
    <name type="scientific">Anaeromassilibacillus senegalensis</name>
    <dbReference type="NCBI Taxonomy" id="1673717"/>
    <lineage>
        <taxon>Bacteria</taxon>
        <taxon>Bacillati</taxon>
        <taxon>Bacillota</taxon>
        <taxon>Clostridia</taxon>
        <taxon>Eubacteriales</taxon>
        <taxon>Acutalibacteraceae</taxon>
        <taxon>Anaeromassilibacillus</taxon>
    </lineage>
</organism>
<dbReference type="SMART" id="SM00332">
    <property type="entry name" value="PP2Cc"/>
    <property type="match status" value="1"/>
</dbReference>
<dbReference type="InterPro" id="IPR015655">
    <property type="entry name" value="PP2C"/>
</dbReference>
<dbReference type="PANTHER" id="PTHR13832">
    <property type="entry name" value="PROTEIN PHOSPHATASE 2C"/>
    <property type="match status" value="1"/>
</dbReference>
<evidence type="ECO:0000313" key="2">
    <source>
        <dbReference type="EMBL" id="MCF2651572.1"/>
    </source>
</evidence>
<dbReference type="Proteomes" id="UP001299220">
    <property type="component" value="Unassembled WGS sequence"/>
</dbReference>
<dbReference type="Pfam" id="PF13672">
    <property type="entry name" value="PP2C_2"/>
    <property type="match status" value="1"/>
</dbReference>
<dbReference type="PANTHER" id="PTHR13832:SF860">
    <property type="entry name" value="PROTEIN PHOSPHATASE PHPP"/>
    <property type="match status" value="1"/>
</dbReference>
<name>A0ABS9CN24_9FIRM</name>
<dbReference type="SMART" id="SM00331">
    <property type="entry name" value="PP2C_SIG"/>
    <property type="match status" value="1"/>
</dbReference>